<protein>
    <submittedName>
        <fullName evidence="1">Unannotated protein</fullName>
    </submittedName>
</protein>
<gene>
    <name evidence="1" type="ORF">UFOPK3401_00579</name>
</gene>
<sequence>MVWLLSTRLTSYPQVSIGFILTHRATTSPQNEVIHSVHHPYYDDELTKYSPFQIPEHGDCGSGMINPQHLTHDYRFSLCRYCAVRY</sequence>
<dbReference type="AlphaFoldDB" id="A0A6J7DCI9"/>
<dbReference type="EMBL" id="CAFBLM010000019">
    <property type="protein sequence ID" value="CAB4866968.1"/>
    <property type="molecule type" value="Genomic_DNA"/>
</dbReference>
<reference evidence="1" key="1">
    <citation type="submission" date="2020-05" db="EMBL/GenBank/DDBJ databases">
        <authorList>
            <person name="Chiriac C."/>
            <person name="Salcher M."/>
            <person name="Ghai R."/>
            <person name="Kavagutti S V."/>
        </authorList>
    </citation>
    <scope>NUCLEOTIDE SEQUENCE</scope>
</reference>
<accession>A0A6J7DCI9</accession>
<name>A0A6J7DCI9_9ZZZZ</name>
<organism evidence="1">
    <name type="scientific">freshwater metagenome</name>
    <dbReference type="NCBI Taxonomy" id="449393"/>
    <lineage>
        <taxon>unclassified sequences</taxon>
        <taxon>metagenomes</taxon>
        <taxon>ecological metagenomes</taxon>
    </lineage>
</organism>
<proteinExistence type="predicted"/>
<evidence type="ECO:0000313" key="1">
    <source>
        <dbReference type="EMBL" id="CAB4866968.1"/>
    </source>
</evidence>